<evidence type="ECO:0000259" key="8">
    <source>
        <dbReference type="PROSITE" id="PS50928"/>
    </source>
</evidence>
<dbReference type="SUPFAM" id="SSF161098">
    <property type="entry name" value="MetI-like"/>
    <property type="match status" value="1"/>
</dbReference>
<comment type="caution">
    <text evidence="9">The sequence shown here is derived from an EMBL/GenBank/DDBJ whole genome shotgun (WGS) entry which is preliminary data.</text>
</comment>
<dbReference type="PROSITE" id="PS50928">
    <property type="entry name" value="ABC_TM1"/>
    <property type="match status" value="1"/>
</dbReference>
<feature type="transmembrane region" description="Helical" evidence="7">
    <location>
        <begin position="218"/>
        <end position="241"/>
    </location>
</feature>
<sequence length="293" mass="33367">MNLSYKTQRIIIITSFLALPLVLLLLFTYYPSVMLVYYSFTDWDGFGFDVNFVGLKNYREIFSNPEYFQILRNNLYYFIGGLVQTALALFFAVILNSKLKGRNVFRVILFLPYILHQVAIAIMFQTVYHTSYGSLNKLLEVLGLEAWKQQWLGNPAINDWALAFVSLWMYMGYNMVIFIGALQSISDDLYEAARIDGANAWQSFWHITMPSIKNVVELMLILTLSGALQAFTVPYIMTLGANDTSTFLMKTLDVAFKFNQFGLASALAVVLLLMVAVVVLIQRLILREGGTRV</sequence>
<organism evidence="9 10">
    <name type="scientific">Thermobacillus xylanilyticus</name>
    <dbReference type="NCBI Taxonomy" id="76633"/>
    <lineage>
        <taxon>Bacteria</taxon>
        <taxon>Bacillati</taxon>
        <taxon>Bacillota</taxon>
        <taxon>Bacilli</taxon>
        <taxon>Bacillales</taxon>
        <taxon>Paenibacillaceae</taxon>
        <taxon>Thermobacillus</taxon>
    </lineage>
</organism>
<evidence type="ECO:0000256" key="6">
    <source>
        <dbReference type="ARBA" id="ARBA00023136"/>
    </source>
</evidence>
<protein>
    <submittedName>
        <fullName evidence="9">Binding-protein-dependent transport systems inner membrane component</fullName>
    </submittedName>
</protein>
<proteinExistence type="inferred from homology"/>
<feature type="transmembrane region" description="Helical" evidence="7">
    <location>
        <begin position="261"/>
        <end position="286"/>
    </location>
</feature>
<accession>A0ABM8V9H8</accession>
<keyword evidence="5 7" id="KW-1133">Transmembrane helix</keyword>
<keyword evidence="10" id="KW-1185">Reference proteome</keyword>
<evidence type="ECO:0000313" key="9">
    <source>
        <dbReference type="EMBL" id="CAG5093570.1"/>
    </source>
</evidence>
<evidence type="ECO:0000256" key="2">
    <source>
        <dbReference type="ARBA" id="ARBA00022448"/>
    </source>
</evidence>
<dbReference type="InterPro" id="IPR035906">
    <property type="entry name" value="MetI-like_sf"/>
</dbReference>
<feature type="transmembrane region" description="Helical" evidence="7">
    <location>
        <begin position="12"/>
        <end position="30"/>
    </location>
</feature>
<evidence type="ECO:0000256" key="4">
    <source>
        <dbReference type="ARBA" id="ARBA00022692"/>
    </source>
</evidence>
<keyword evidence="2 7" id="KW-0813">Transport</keyword>
<gene>
    <name evidence="9" type="primary">txxe 3625</name>
    <name evidence="9" type="ORF">TXXE_19935</name>
</gene>
<keyword evidence="3" id="KW-1003">Cell membrane</keyword>
<dbReference type="InterPro" id="IPR051393">
    <property type="entry name" value="ABC_transporter_permease"/>
</dbReference>
<dbReference type="InterPro" id="IPR000515">
    <property type="entry name" value="MetI-like"/>
</dbReference>
<dbReference type="Pfam" id="PF00528">
    <property type="entry name" value="BPD_transp_1"/>
    <property type="match status" value="1"/>
</dbReference>
<dbReference type="RefSeq" id="WP_213487100.1">
    <property type="nucleotide sequence ID" value="NZ_CAJRAY010000106.1"/>
</dbReference>
<evidence type="ECO:0000256" key="5">
    <source>
        <dbReference type="ARBA" id="ARBA00022989"/>
    </source>
</evidence>
<feature type="transmembrane region" description="Helical" evidence="7">
    <location>
        <begin position="107"/>
        <end position="128"/>
    </location>
</feature>
<dbReference type="Gene3D" id="1.10.3720.10">
    <property type="entry name" value="MetI-like"/>
    <property type="match status" value="1"/>
</dbReference>
<dbReference type="PANTHER" id="PTHR30193">
    <property type="entry name" value="ABC TRANSPORTER PERMEASE PROTEIN"/>
    <property type="match status" value="1"/>
</dbReference>
<reference evidence="9 10" key="1">
    <citation type="submission" date="2021-04" db="EMBL/GenBank/DDBJ databases">
        <authorList>
            <person name="Rakotoarivonina H."/>
        </authorList>
    </citation>
    <scope>NUCLEOTIDE SEQUENCE [LARGE SCALE GENOMIC DNA]</scope>
    <source>
        <strain evidence="9 10">XE</strain>
    </source>
</reference>
<keyword evidence="4 7" id="KW-0812">Transmembrane</keyword>
<dbReference type="EMBL" id="CAJRAY010000106">
    <property type="protein sequence ID" value="CAG5093570.1"/>
    <property type="molecule type" value="Genomic_DNA"/>
</dbReference>
<comment type="subcellular location">
    <subcellularLocation>
        <location evidence="1 7">Cell membrane</location>
        <topology evidence="1 7">Multi-pass membrane protein</topology>
    </subcellularLocation>
</comment>
<evidence type="ECO:0000313" key="10">
    <source>
        <dbReference type="Proteomes" id="UP000681526"/>
    </source>
</evidence>
<feature type="domain" description="ABC transmembrane type-1" evidence="8">
    <location>
        <begin position="70"/>
        <end position="282"/>
    </location>
</feature>
<evidence type="ECO:0000256" key="1">
    <source>
        <dbReference type="ARBA" id="ARBA00004651"/>
    </source>
</evidence>
<dbReference type="CDD" id="cd06261">
    <property type="entry name" value="TM_PBP2"/>
    <property type="match status" value="1"/>
</dbReference>
<feature type="transmembrane region" description="Helical" evidence="7">
    <location>
        <begin position="75"/>
        <end position="95"/>
    </location>
</feature>
<dbReference type="PANTHER" id="PTHR30193:SF37">
    <property type="entry name" value="INNER MEMBRANE ABC TRANSPORTER PERMEASE PROTEIN YCJO"/>
    <property type="match status" value="1"/>
</dbReference>
<name>A0ABM8V9H8_THEXY</name>
<evidence type="ECO:0000256" key="7">
    <source>
        <dbReference type="RuleBase" id="RU363032"/>
    </source>
</evidence>
<dbReference type="Proteomes" id="UP000681526">
    <property type="component" value="Unassembled WGS sequence"/>
</dbReference>
<comment type="similarity">
    <text evidence="7">Belongs to the binding-protein-dependent transport system permease family.</text>
</comment>
<keyword evidence="6 7" id="KW-0472">Membrane</keyword>
<feature type="transmembrane region" description="Helical" evidence="7">
    <location>
        <begin position="160"/>
        <end position="182"/>
    </location>
</feature>
<evidence type="ECO:0000256" key="3">
    <source>
        <dbReference type="ARBA" id="ARBA00022475"/>
    </source>
</evidence>